<dbReference type="EMBL" id="CAADRP010002285">
    <property type="protein sequence ID" value="VFU65415.1"/>
    <property type="molecule type" value="Genomic_DNA"/>
</dbReference>
<organism evidence="1">
    <name type="scientific">Salix viminalis</name>
    <name type="common">Common osier</name>
    <name type="synonym">Basket willow</name>
    <dbReference type="NCBI Taxonomy" id="40686"/>
    <lineage>
        <taxon>Eukaryota</taxon>
        <taxon>Viridiplantae</taxon>
        <taxon>Streptophyta</taxon>
        <taxon>Embryophyta</taxon>
        <taxon>Tracheophyta</taxon>
        <taxon>Spermatophyta</taxon>
        <taxon>Magnoliopsida</taxon>
        <taxon>eudicotyledons</taxon>
        <taxon>Gunneridae</taxon>
        <taxon>Pentapetalae</taxon>
        <taxon>rosids</taxon>
        <taxon>fabids</taxon>
        <taxon>Malpighiales</taxon>
        <taxon>Salicaceae</taxon>
        <taxon>Saliceae</taxon>
        <taxon>Salix</taxon>
    </lineage>
</organism>
<sequence>MLGLLVRRIVRHDREAKETDMVHVDKLYPPFNFVMAVGLACCFQPDSTIDPSLSSPGCSSIS</sequence>
<protein>
    <submittedName>
        <fullName evidence="1">Uncharacterized protein</fullName>
    </submittedName>
</protein>
<reference evidence="1" key="1">
    <citation type="submission" date="2019-03" db="EMBL/GenBank/DDBJ databases">
        <authorList>
            <person name="Mank J."/>
            <person name="Almeida P."/>
        </authorList>
    </citation>
    <scope>NUCLEOTIDE SEQUENCE</scope>
    <source>
        <strain evidence="1">78183</strain>
    </source>
</reference>
<proteinExistence type="predicted"/>
<evidence type="ECO:0000313" key="1">
    <source>
        <dbReference type="EMBL" id="VFU65415.1"/>
    </source>
</evidence>
<accession>A0A6N2NDX4</accession>
<name>A0A6N2NDX4_SALVM</name>
<dbReference type="AlphaFoldDB" id="A0A6N2NDX4"/>
<gene>
    <name evidence="1" type="ORF">SVIM_LOCUS501988</name>
</gene>